<proteinExistence type="predicted"/>
<dbReference type="EMBL" id="FOXB01000049">
    <property type="protein sequence ID" value="SFP87162.1"/>
    <property type="molecule type" value="Genomic_DNA"/>
</dbReference>
<evidence type="ECO:0000256" key="1">
    <source>
        <dbReference type="SAM" id="Phobius"/>
    </source>
</evidence>
<feature type="transmembrane region" description="Helical" evidence="1">
    <location>
        <begin position="169"/>
        <end position="188"/>
    </location>
</feature>
<feature type="transmembrane region" description="Helical" evidence="1">
    <location>
        <begin position="89"/>
        <end position="105"/>
    </location>
</feature>
<name>A0A1I5TVQ1_9BACT</name>
<accession>A0A1I5TVQ1</accession>
<keyword evidence="3" id="KW-1185">Reference proteome</keyword>
<feature type="transmembrane region" description="Helical" evidence="1">
    <location>
        <begin position="230"/>
        <end position="247"/>
    </location>
</feature>
<feature type="transmembrane region" description="Helical" evidence="1">
    <location>
        <begin position="62"/>
        <end position="80"/>
    </location>
</feature>
<dbReference type="STRING" id="223786.SAMN05216234_1498"/>
<dbReference type="Proteomes" id="UP000199227">
    <property type="component" value="Unassembled WGS sequence"/>
</dbReference>
<evidence type="ECO:0000313" key="2">
    <source>
        <dbReference type="EMBL" id="SFP87162.1"/>
    </source>
</evidence>
<feature type="transmembrane region" description="Helical" evidence="1">
    <location>
        <begin position="7"/>
        <end position="26"/>
    </location>
</feature>
<feature type="transmembrane region" description="Helical" evidence="1">
    <location>
        <begin position="200"/>
        <end position="224"/>
    </location>
</feature>
<keyword evidence="1" id="KW-0812">Transmembrane</keyword>
<sequence>MSKFRFFVSILLFAHIIILVWVAWGLPIGPSEAKLYFSDQNIVSLLMHEGKELFPDLDFLNIRFPFLIIHIINLILFYYLSKIFLKDEIALFTSFMIFLLLPGIVSSAVLATSTGITLAVYQGFLILFLKRRKVEAYILISLLLFIDRSSVILYFALFTYALWRREVGAIAFSSILLGASVSIYGIEMHGKPVNYFADTIGLYAAIFSPLIFLYFFYSIYRILLKGDKNIIWHISFTVLVLSLIISLRQRIPIQDFAPFVIVAIPLMVKLFFNSFRVRLPQFRKKYFAMAIVVFSVLIINTLALLFHKPFFLILKEPGRHFAAPFYYPYWCALALKEEGIYSIQVKKKEFQLQLRYYGISSNSQYELNSISCQDCKKVSIRYKNRNLKSCYVSKINN</sequence>
<feature type="transmembrane region" description="Helical" evidence="1">
    <location>
        <begin position="256"/>
        <end position="275"/>
    </location>
</feature>
<feature type="transmembrane region" description="Helical" evidence="1">
    <location>
        <begin position="287"/>
        <end position="306"/>
    </location>
</feature>
<protein>
    <recommendedName>
        <fullName evidence="4">Glycosyltransferase RgtA/B/C/D-like domain-containing protein</fullName>
    </recommendedName>
</protein>
<evidence type="ECO:0008006" key="4">
    <source>
        <dbReference type="Google" id="ProtNLM"/>
    </source>
</evidence>
<dbReference type="RefSeq" id="WP_092913942.1">
    <property type="nucleotide sequence ID" value="NZ_FOXB01000049.1"/>
</dbReference>
<evidence type="ECO:0000313" key="3">
    <source>
        <dbReference type="Proteomes" id="UP000199227"/>
    </source>
</evidence>
<reference evidence="2 3" key="1">
    <citation type="submission" date="2016-10" db="EMBL/GenBank/DDBJ databases">
        <authorList>
            <person name="de Groot N.N."/>
        </authorList>
    </citation>
    <scope>NUCLEOTIDE SEQUENCE [LARGE SCALE GENOMIC DNA]</scope>
    <source>
        <strain evidence="2 3">EP1-55-1</strain>
    </source>
</reference>
<feature type="transmembrane region" description="Helical" evidence="1">
    <location>
        <begin position="136"/>
        <end position="163"/>
    </location>
</feature>
<gene>
    <name evidence="2" type="ORF">SAMN05216234_1498</name>
</gene>
<dbReference type="AlphaFoldDB" id="A0A1I5TVQ1"/>
<organism evidence="2 3">
    <name type="scientific">Hydrogenimonas thermophila</name>
    <dbReference type="NCBI Taxonomy" id="223786"/>
    <lineage>
        <taxon>Bacteria</taxon>
        <taxon>Pseudomonadati</taxon>
        <taxon>Campylobacterota</taxon>
        <taxon>Epsilonproteobacteria</taxon>
        <taxon>Campylobacterales</taxon>
        <taxon>Hydrogenimonadaceae</taxon>
        <taxon>Hydrogenimonas</taxon>
    </lineage>
</organism>
<keyword evidence="1" id="KW-1133">Transmembrane helix</keyword>
<keyword evidence="1" id="KW-0472">Membrane</keyword>
<dbReference type="OrthoDB" id="5362731at2"/>